<dbReference type="Gene3D" id="3.30.10.20">
    <property type="match status" value="1"/>
</dbReference>
<sequence>MAGAIMVAASPVVHASPDVVGQTFGEASSTLQSAGYTPIVVNKFGGRTDQPDCTVTRQQDRPSVDGGGQQTELTLNCNYPVAAPGMPGNSAASPAGRAAAEQAVIRVGKDNVEKSLLSQLDPGPGASWAQCSGDLVGEVDSTVDCTVLADQEKHTFTLTVTDIENGQISYNIAQAS</sequence>
<organism evidence="2 3">
    <name type="scientific">Mycolicibacterium crocinum</name>
    <dbReference type="NCBI Taxonomy" id="388459"/>
    <lineage>
        <taxon>Bacteria</taxon>
        <taxon>Bacillati</taxon>
        <taxon>Actinomycetota</taxon>
        <taxon>Actinomycetes</taxon>
        <taxon>Mycobacteriales</taxon>
        <taxon>Mycobacteriaceae</taxon>
        <taxon>Mycolicibacterium</taxon>
    </lineage>
</organism>
<evidence type="ECO:0000313" key="2">
    <source>
        <dbReference type="EMBL" id="ULN40688.2"/>
    </source>
</evidence>
<evidence type="ECO:0000256" key="1">
    <source>
        <dbReference type="SAM" id="MobiDB-lite"/>
    </source>
</evidence>
<reference evidence="2" key="1">
    <citation type="submission" date="2022-08" db="EMBL/GenBank/DDBJ databases">
        <title>Whole genome sequencing of non-tuberculosis mycobacteria type-strains.</title>
        <authorList>
            <person name="Igarashi Y."/>
            <person name="Osugi A."/>
            <person name="Mitarai S."/>
        </authorList>
    </citation>
    <scope>NUCLEOTIDE SEQUENCE</scope>
    <source>
        <strain evidence="2">JCM 16369</strain>
    </source>
</reference>
<accession>A0ABY3TKM8</accession>
<evidence type="ECO:0008006" key="4">
    <source>
        <dbReference type="Google" id="ProtNLM"/>
    </source>
</evidence>
<protein>
    <recommendedName>
        <fullName evidence="4">PASTA domain-containing protein</fullName>
    </recommendedName>
</protein>
<dbReference type="Proteomes" id="UP001055337">
    <property type="component" value="Chromosome"/>
</dbReference>
<dbReference type="EMBL" id="CP092362">
    <property type="protein sequence ID" value="ULN40688.2"/>
    <property type="molecule type" value="Genomic_DNA"/>
</dbReference>
<dbReference type="RefSeq" id="WP_262871699.1">
    <property type="nucleotide sequence ID" value="NZ_CP092362.2"/>
</dbReference>
<feature type="region of interest" description="Disordered" evidence="1">
    <location>
        <begin position="47"/>
        <end position="70"/>
    </location>
</feature>
<evidence type="ECO:0000313" key="3">
    <source>
        <dbReference type="Proteomes" id="UP001055337"/>
    </source>
</evidence>
<name>A0ABY3TKM8_9MYCO</name>
<keyword evidence="3" id="KW-1185">Reference proteome</keyword>
<proteinExistence type="predicted"/>
<gene>
    <name evidence="2" type="ORF">MI149_24085</name>
</gene>